<evidence type="ECO:0000313" key="9">
    <source>
        <dbReference type="Proteomes" id="UP000324973"/>
    </source>
</evidence>
<comment type="subunit">
    <text evidence="6">Homodimer.</text>
</comment>
<comment type="function">
    <text evidence="6">Quinone reductase that provides resistance to thiol-specific stress caused by electrophilic quinones.</text>
</comment>
<comment type="caution">
    <text evidence="6">Lacks conserved residue(s) required for the propagation of feature annotation.</text>
</comment>
<reference evidence="8 9" key="1">
    <citation type="submission" date="2019-08" db="EMBL/GenBank/DDBJ databases">
        <title>Luteimonas viscosus sp. nov., isolated from soil of a sunflower field.</title>
        <authorList>
            <person name="Jianli Z."/>
            <person name="Ying Z."/>
        </authorList>
    </citation>
    <scope>NUCLEOTIDE SEQUENCE [LARGE SCALE GENOMIC DNA]</scope>
    <source>
        <strain evidence="8 9">XBU10</strain>
    </source>
</reference>
<dbReference type="GO" id="GO:0016655">
    <property type="term" value="F:oxidoreductase activity, acting on NAD(P)H, quinone or similar compound as acceptor"/>
    <property type="evidence" value="ECO:0007669"/>
    <property type="project" value="InterPro"/>
</dbReference>
<evidence type="ECO:0000256" key="4">
    <source>
        <dbReference type="ARBA" id="ARBA00023027"/>
    </source>
</evidence>
<dbReference type="SUPFAM" id="SSF52218">
    <property type="entry name" value="Flavoproteins"/>
    <property type="match status" value="1"/>
</dbReference>
<comment type="catalytic activity">
    <reaction evidence="6">
        <text>2 a quinone + NADH + H(+) = 2 a 1,4-benzosemiquinone + NAD(+)</text>
        <dbReference type="Rhea" id="RHEA:65952"/>
        <dbReference type="ChEBI" id="CHEBI:15378"/>
        <dbReference type="ChEBI" id="CHEBI:57540"/>
        <dbReference type="ChEBI" id="CHEBI:57945"/>
        <dbReference type="ChEBI" id="CHEBI:132124"/>
        <dbReference type="ChEBI" id="CHEBI:134225"/>
    </reaction>
</comment>
<evidence type="ECO:0000256" key="5">
    <source>
        <dbReference type="ARBA" id="ARBA00048542"/>
    </source>
</evidence>
<dbReference type="EC" id="1.6.5.-" evidence="6"/>
<protein>
    <recommendedName>
        <fullName evidence="6">FMN dependent NADH:quinone oxidoreductase</fullName>
        <ecNumber evidence="6">1.6.5.-</ecNumber>
    </recommendedName>
    <alternativeName>
        <fullName evidence="6">Azo-dye reductase</fullName>
    </alternativeName>
    <alternativeName>
        <fullName evidence="6">FMN-dependent NADH-azo compound oxidoreductase</fullName>
    </alternativeName>
    <alternativeName>
        <fullName evidence="6">FMN-dependent NADH-azoreductase</fullName>
        <ecNumber evidence="6">1.7.1.17</ecNumber>
    </alternativeName>
</protein>
<comment type="cofactor">
    <cofactor evidence="6">
        <name>FMN</name>
        <dbReference type="ChEBI" id="CHEBI:58210"/>
    </cofactor>
    <text evidence="6">Binds 1 FMN per subunit.</text>
</comment>
<dbReference type="EC" id="1.7.1.17" evidence="6"/>
<evidence type="ECO:0000259" key="7">
    <source>
        <dbReference type="Pfam" id="PF02525"/>
    </source>
</evidence>
<proteinExistence type="inferred from homology"/>
<dbReference type="Gene3D" id="3.40.50.360">
    <property type="match status" value="1"/>
</dbReference>
<dbReference type="Proteomes" id="UP000324973">
    <property type="component" value="Unassembled WGS sequence"/>
</dbReference>
<comment type="caution">
    <text evidence="8">The sequence shown here is derived from an EMBL/GenBank/DDBJ whole genome shotgun (WGS) entry which is preliminary data.</text>
</comment>
<comment type="catalytic activity">
    <reaction evidence="5">
        <text>N,N-dimethyl-1,4-phenylenediamine + anthranilate + 2 NAD(+) = 2-(4-dimethylaminophenyl)diazenylbenzoate + 2 NADH + 2 H(+)</text>
        <dbReference type="Rhea" id="RHEA:55872"/>
        <dbReference type="ChEBI" id="CHEBI:15378"/>
        <dbReference type="ChEBI" id="CHEBI:15783"/>
        <dbReference type="ChEBI" id="CHEBI:16567"/>
        <dbReference type="ChEBI" id="CHEBI:57540"/>
        <dbReference type="ChEBI" id="CHEBI:57945"/>
        <dbReference type="ChEBI" id="CHEBI:71579"/>
        <dbReference type="EC" id="1.7.1.17"/>
    </reaction>
    <physiologicalReaction direction="right-to-left" evidence="5">
        <dbReference type="Rhea" id="RHEA:55874"/>
    </physiologicalReaction>
</comment>
<feature type="binding site" evidence="6">
    <location>
        <begin position="153"/>
        <end position="156"/>
    </location>
    <ligand>
        <name>FMN</name>
        <dbReference type="ChEBI" id="CHEBI:58210"/>
    </ligand>
</feature>
<dbReference type="PANTHER" id="PTHR43741">
    <property type="entry name" value="FMN-DEPENDENT NADH-AZOREDUCTASE 1"/>
    <property type="match status" value="1"/>
</dbReference>
<accession>A0A5D4XJS3</accession>
<dbReference type="GO" id="GO:0016652">
    <property type="term" value="F:oxidoreductase activity, acting on NAD(P)H as acceptor"/>
    <property type="evidence" value="ECO:0007669"/>
    <property type="project" value="UniProtKB-UniRule"/>
</dbReference>
<dbReference type="InterPro" id="IPR023048">
    <property type="entry name" value="NADH:quinone_OxRdtase_FMN_depd"/>
</dbReference>
<keyword evidence="4 6" id="KW-0520">NAD</keyword>
<feature type="domain" description="Flavodoxin-like fold" evidence="7">
    <location>
        <begin position="3"/>
        <end position="212"/>
    </location>
</feature>
<feature type="binding site" evidence="6">
    <location>
        <position position="10"/>
    </location>
    <ligand>
        <name>FMN</name>
        <dbReference type="ChEBI" id="CHEBI:58210"/>
    </ligand>
</feature>
<keyword evidence="2 6" id="KW-0288">FMN</keyword>
<dbReference type="InterPro" id="IPR003680">
    <property type="entry name" value="Flavodoxin_fold"/>
</dbReference>
<organism evidence="8 9">
    <name type="scientific">Luteimonas viscosa</name>
    <dbReference type="NCBI Taxonomy" id="1132694"/>
    <lineage>
        <taxon>Bacteria</taxon>
        <taxon>Pseudomonadati</taxon>
        <taxon>Pseudomonadota</taxon>
        <taxon>Gammaproteobacteria</taxon>
        <taxon>Lysobacterales</taxon>
        <taxon>Lysobacteraceae</taxon>
        <taxon>Luteimonas</taxon>
    </lineage>
</organism>
<keyword evidence="9" id="KW-1185">Reference proteome</keyword>
<evidence type="ECO:0000256" key="3">
    <source>
        <dbReference type="ARBA" id="ARBA00023002"/>
    </source>
</evidence>
<name>A0A5D4XJS3_9GAMM</name>
<dbReference type="GO" id="GO:0009055">
    <property type="term" value="F:electron transfer activity"/>
    <property type="evidence" value="ECO:0007669"/>
    <property type="project" value="UniProtKB-UniRule"/>
</dbReference>
<dbReference type="HAMAP" id="MF_01216">
    <property type="entry name" value="Azoreductase_type1"/>
    <property type="match status" value="1"/>
</dbReference>
<sequence length="236" mass="26065">MTHLLHLDASARPGRRGIDPHGSHTRALSHRFIARWRAARPHDPVRYRDLGAAPPRLVDHDWIRAEFTPRNRREPWMIERLAESDAMVDEVIGSDLLVIGAPLYNFGMPAPLKAWIDAIVRIGRTVVFDPSREEDPYVPLLADRPRRVVLLSSRGGFGMDAGGPLAHMNHLDPHLRTALGFIGIHDLRGIAIENEEFGGGRLAASVAEAETNVDRLVDTLLAEIDAPAVPAEPLPA</sequence>
<dbReference type="InterPro" id="IPR050104">
    <property type="entry name" value="FMN-dep_NADH:Q_OxRdtase_AzoR1"/>
</dbReference>
<dbReference type="RefSeq" id="WP_149101446.1">
    <property type="nucleotide sequence ID" value="NZ_VTFT01000001.1"/>
</dbReference>
<dbReference type="GO" id="GO:0010181">
    <property type="term" value="F:FMN binding"/>
    <property type="evidence" value="ECO:0007669"/>
    <property type="project" value="UniProtKB-UniRule"/>
</dbReference>
<keyword evidence="3 6" id="KW-0560">Oxidoreductase</keyword>
<dbReference type="AlphaFoldDB" id="A0A5D4XJS3"/>
<dbReference type="OrthoDB" id="9787136at2"/>
<dbReference type="Pfam" id="PF02525">
    <property type="entry name" value="Flavodoxin_2"/>
    <property type="match status" value="1"/>
</dbReference>
<dbReference type="PANTHER" id="PTHR43741:SF2">
    <property type="entry name" value="FMN-DEPENDENT NADH:QUINONE OXIDOREDUCTASE"/>
    <property type="match status" value="1"/>
</dbReference>
<evidence type="ECO:0000256" key="1">
    <source>
        <dbReference type="ARBA" id="ARBA00022630"/>
    </source>
</evidence>
<comment type="similarity">
    <text evidence="6">Belongs to the azoreductase type 1 family.</text>
</comment>
<evidence type="ECO:0000256" key="6">
    <source>
        <dbReference type="HAMAP-Rule" id="MF_01216"/>
    </source>
</evidence>
<dbReference type="EMBL" id="VTFT01000001">
    <property type="protein sequence ID" value="TYT24896.1"/>
    <property type="molecule type" value="Genomic_DNA"/>
</dbReference>
<gene>
    <name evidence="6" type="primary">azoR</name>
    <name evidence="8" type="ORF">FZO89_00600</name>
</gene>
<evidence type="ECO:0000313" key="8">
    <source>
        <dbReference type="EMBL" id="TYT24896.1"/>
    </source>
</evidence>
<evidence type="ECO:0000256" key="2">
    <source>
        <dbReference type="ARBA" id="ARBA00022643"/>
    </source>
</evidence>
<dbReference type="InterPro" id="IPR029039">
    <property type="entry name" value="Flavoprotein-like_sf"/>
</dbReference>
<keyword evidence="1 6" id="KW-0285">Flavoprotein</keyword>
<comment type="function">
    <text evidence="6">Also exhibits azoreductase activity. Catalyzes the reductive cleavage of the azo bond in aromatic azo compounds to the corresponding amines.</text>
</comment>